<evidence type="ECO:0000313" key="1">
    <source>
        <dbReference type="EMBL" id="GAA1233940.1"/>
    </source>
</evidence>
<dbReference type="InterPro" id="IPR056510">
    <property type="entry name" value="WapI"/>
</dbReference>
<organism evidence="1 2">
    <name type="scientific">Kitasatospora nipponensis</name>
    <dbReference type="NCBI Taxonomy" id="258049"/>
    <lineage>
        <taxon>Bacteria</taxon>
        <taxon>Bacillati</taxon>
        <taxon>Actinomycetota</taxon>
        <taxon>Actinomycetes</taxon>
        <taxon>Kitasatosporales</taxon>
        <taxon>Streptomycetaceae</taxon>
        <taxon>Kitasatospora</taxon>
    </lineage>
</organism>
<reference evidence="1 2" key="1">
    <citation type="journal article" date="2019" name="Int. J. Syst. Evol. Microbiol.">
        <title>The Global Catalogue of Microorganisms (GCM) 10K type strain sequencing project: providing services to taxonomists for standard genome sequencing and annotation.</title>
        <authorList>
            <consortium name="The Broad Institute Genomics Platform"/>
            <consortium name="The Broad Institute Genome Sequencing Center for Infectious Disease"/>
            <person name="Wu L."/>
            <person name="Ma J."/>
        </authorList>
    </citation>
    <scope>NUCLEOTIDE SEQUENCE [LARGE SCALE GENOMIC DNA]</scope>
    <source>
        <strain evidence="1 2">JCM 13004</strain>
    </source>
</reference>
<evidence type="ECO:0000313" key="2">
    <source>
        <dbReference type="Proteomes" id="UP001500037"/>
    </source>
</evidence>
<protein>
    <submittedName>
        <fullName evidence="1">Uncharacterized protein</fullName>
    </submittedName>
</protein>
<dbReference type="Proteomes" id="UP001500037">
    <property type="component" value="Unassembled WGS sequence"/>
</dbReference>
<comment type="caution">
    <text evidence="1">The sequence shown here is derived from an EMBL/GenBank/DDBJ whole genome shotgun (WGS) entry which is preliminary data.</text>
</comment>
<dbReference type="EMBL" id="BAAALF010000034">
    <property type="protein sequence ID" value="GAA1233940.1"/>
    <property type="molecule type" value="Genomic_DNA"/>
</dbReference>
<sequence length="162" mass="17711">MAVLLSDHASSVELRPLRYQFSALRGDSYEDNWLVIGGSVATPEGSWSFADPCLLTHEARQVSAWLRAVAAGTVTVTGPDAEGWLSPDTWFVEPVLAVSLADRSDSGAVIRVHLSLEAAPPWQQKDDGADIYQYFVELRVDTAALLHEANQWDLALSSFPAR</sequence>
<proteinExistence type="predicted"/>
<accession>A0ABN1W7Q7</accession>
<dbReference type="Pfam" id="PF24716">
    <property type="entry name" value="WapI"/>
    <property type="match status" value="1"/>
</dbReference>
<gene>
    <name evidence="1" type="ORF">GCM10009665_25280</name>
</gene>
<name>A0ABN1W7Q7_9ACTN</name>
<keyword evidence="2" id="KW-1185">Reference proteome</keyword>